<reference evidence="2" key="1">
    <citation type="submission" date="2016-10" db="EMBL/GenBank/DDBJ databases">
        <authorList>
            <person name="de Groot N.N."/>
        </authorList>
    </citation>
    <scope>NUCLEOTIDE SEQUENCE</scope>
</reference>
<dbReference type="Pfam" id="PF07396">
    <property type="entry name" value="Porin_O_P"/>
    <property type="match status" value="1"/>
</dbReference>
<dbReference type="InterPro" id="IPR023614">
    <property type="entry name" value="Porin_dom_sf"/>
</dbReference>
<feature type="compositionally biased region" description="Basic residues" evidence="1">
    <location>
        <begin position="149"/>
        <end position="178"/>
    </location>
</feature>
<dbReference type="Gene3D" id="2.40.160.10">
    <property type="entry name" value="Porin"/>
    <property type="match status" value="1"/>
</dbReference>
<proteinExistence type="predicted"/>
<dbReference type="InterPro" id="IPR010870">
    <property type="entry name" value="Porin_O/P"/>
</dbReference>
<sequence length="565" mass="66934">MSKFLFFLFVSLTLLHAQKTCYTVELISAVNNKSNKERLEQKNYDSSCKVMTISNMLSVRCGCFNKYKDAKKHLKSLKREYKDAYVRTTYASRFATKQAIQKKPVLQPKKAQREDIAVPVETILQPVQEENMTHVVVQAPISTEIKKQDKVKKKNKKKKNKKKKNKKKKNKKNKKKKKVKYIKLRAASYNYQKYLHYLSNKRPIRPYGYLYSFGGQISYDLGYIDQTPAKYSDFPQPYSNRMWRRIRFDHEGSFFDKKLFYKFEYSFTGTDRYKDVYFGYQDKFNSETFYRIKAGNIKIPYSLQRYSSSKNLSFMERPLGDDAFSIGRELGLEIFLNIKLQQHLFGLFLASYTNSIDERNRNEANKSGNSLRVTYTYKVSKRHLFHVGIGFLNEDLKNNTLRYKQNSESKIMNEKYVSTKIKHVENRNVRNLDILYLNNRYYCEAGYMDSIVDAKKGAYRFYSYFLEGSYFFIGRGKRFDTKESKFSKIKTTKDGALELALRYSHINLNDKDEQGGQQTNYSASLNWYLTTEFKMMFNYIRALPKETDDYDGVINIYQMRFLFAF</sequence>
<name>A0A1W1BXU7_9ZZZZ</name>
<protein>
    <submittedName>
        <fullName evidence="2">Phosphate-specific outer membrane porin OprP Pyrophosphate-specific outer membrane porin OprO</fullName>
    </submittedName>
</protein>
<gene>
    <name evidence="2" type="ORF">MNB_SM-6-699</name>
</gene>
<dbReference type="AlphaFoldDB" id="A0A1W1BXU7"/>
<evidence type="ECO:0000313" key="2">
    <source>
        <dbReference type="EMBL" id="SFV58418.1"/>
    </source>
</evidence>
<evidence type="ECO:0000256" key="1">
    <source>
        <dbReference type="SAM" id="MobiDB-lite"/>
    </source>
</evidence>
<feature type="region of interest" description="Disordered" evidence="1">
    <location>
        <begin position="146"/>
        <end position="178"/>
    </location>
</feature>
<accession>A0A1W1BXU7</accession>
<dbReference type="EMBL" id="FPHK01000031">
    <property type="protein sequence ID" value="SFV58418.1"/>
    <property type="molecule type" value="Genomic_DNA"/>
</dbReference>
<organism evidence="2">
    <name type="scientific">hydrothermal vent metagenome</name>
    <dbReference type="NCBI Taxonomy" id="652676"/>
    <lineage>
        <taxon>unclassified sequences</taxon>
        <taxon>metagenomes</taxon>
        <taxon>ecological metagenomes</taxon>
    </lineage>
</organism>
<dbReference type="SUPFAM" id="SSF56935">
    <property type="entry name" value="Porins"/>
    <property type="match status" value="1"/>
</dbReference>